<dbReference type="Proteomes" id="UP001266305">
    <property type="component" value="Unassembled WGS sequence"/>
</dbReference>
<comment type="caution">
    <text evidence="1">The sequence shown here is derived from an EMBL/GenBank/DDBJ whole genome shotgun (WGS) entry which is preliminary data.</text>
</comment>
<evidence type="ECO:0000313" key="2">
    <source>
        <dbReference type="Proteomes" id="UP001266305"/>
    </source>
</evidence>
<evidence type="ECO:0000313" key="1">
    <source>
        <dbReference type="EMBL" id="KAK2095127.1"/>
    </source>
</evidence>
<accession>A0ABQ9UDH7</accession>
<reference evidence="1 2" key="1">
    <citation type="submission" date="2023-05" db="EMBL/GenBank/DDBJ databases">
        <title>B98-5 Cell Line De Novo Hybrid Assembly: An Optical Mapping Approach.</title>
        <authorList>
            <person name="Kananen K."/>
            <person name="Auerbach J.A."/>
            <person name="Kautto E."/>
            <person name="Blachly J.S."/>
        </authorList>
    </citation>
    <scope>NUCLEOTIDE SEQUENCE [LARGE SCALE GENOMIC DNA]</scope>
    <source>
        <strain evidence="1">B95-8</strain>
        <tissue evidence="1">Cell line</tissue>
    </source>
</reference>
<protein>
    <submittedName>
        <fullName evidence="1">Uncharacterized protein</fullName>
    </submittedName>
</protein>
<name>A0ABQ9UDH7_SAGOE</name>
<gene>
    <name evidence="1" type="ORF">P7K49_026543</name>
</gene>
<proteinExistence type="predicted"/>
<keyword evidence="2" id="KW-1185">Reference proteome</keyword>
<organism evidence="1 2">
    <name type="scientific">Saguinus oedipus</name>
    <name type="common">Cotton-top tamarin</name>
    <name type="synonym">Oedipomidas oedipus</name>
    <dbReference type="NCBI Taxonomy" id="9490"/>
    <lineage>
        <taxon>Eukaryota</taxon>
        <taxon>Metazoa</taxon>
        <taxon>Chordata</taxon>
        <taxon>Craniata</taxon>
        <taxon>Vertebrata</taxon>
        <taxon>Euteleostomi</taxon>
        <taxon>Mammalia</taxon>
        <taxon>Eutheria</taxon>
        <taxon>Euarchontoglires</taxon>
        <taxon>Primates</taxon>
        <taxon>Haplorrhini</taxon>
        <taxon>Platyrrhini</taxon>
        <taxon>Cebidae</taxon>
        <taxon>Callitrichinae</taxon>
        <taxon>Saguinus</taxon>
    </lineage>
</organism>
<dbReference type="EMBL" id="JASSZA010000013">
    <property type="protein sequence ID" value="KAK2095127.1"/>
    <property type="molecule type" value="Genomic_DNA"/>
</dbReference>
<sequence>MAGPVALGPFVTSLMPHPGVANAVAVGPIVTSHVLCPSRGGRLALSPVVSGRAVELSEEPHHPVLEAAVPAHNPPSLAPTWGGFCQKRNESACLWIHWFGAQPESICPYSVVTCLLQPQCLA</sequence>